<feature type="domain" description="EGF-like" evidence="11">
    <location>
        <begin position="414"/>
        <end position="452"/>
    </location>
</feature>
<dbReference type="PROSITE" id="PS50835">
    <property type="entry name" value="IG_LIKE"/>
    <property type="match status" value="2"/>
</dbReference>
<feature type="domain" description="Ig-like" evidence="12">
    <location>
        <begin position="1671"/>
        <end position="1753"/>
    </location>
</feature>
<dbReference type="GO" id="GO:0005576">
    <property type="term" value="C:extracellular region"/>
    <property type="evidence" value="ECO:0007669"/>
    <property type="project" value="UniProtKB-SubCell"/>
</dbReference>
<accession>A0A9J7M5D6</accession>
<dbReference type="InterPro" id="IPR001881">
    <property type="entry name" value="EGF-like_Ca-bd_dom"/>
</dbReference>
<feature type="domain" description="EGF-like" evidence="11">
    <location>
        <begin position="46"/>
        <end position="85"/>
    </location>
</feature>
<dbReference type="PROSITE" id="PS01186">
    <property type="entry name" value="EGF_2"/>
    <property type="match status" value="6"/>
</dbReference>
<dbReference type="Pfam" id="PF14670">
    <property type="entry name" value="FXa_inhibition"/>
    <property type="match status" value="2"/>
</dbReference>
<dbReference type="InterPro" id="IPR000742">
    <property type="entry name" value="EGF"/>
</dbReference>
<evidence type="ECO:0000313" key="14">
    <source>
        <dbReference type="Proteomes" id="UP000001554"/>
    </source>
</evidence>
<reference evidence="14" key="1">
    <citation type="journal article" date="2020" name="Nat. Ecol. Evol.">
        <title>Deeply conserved synteny resolves early events in vertebrate evolution.</title>
        <authorList>
            <person name="Simakov O."/>
            <person name="Marletaz F."/>
            <person name="Yue J.X."/>
            <person name="O'Connell B."/>
            <person name="Jenkins J."/>
            <person name="Brandt A."/>
            <person name="Calef R."/>
            <person name="Tung C.H."/>
            <person name="Huang T.K."/>
            <person name="Schmutz J."/>
            <person name="Satoh N."/>
            <person name="Yu J.K."/>
            <person name="Putnam N.H."/>
            <person name="Green R.E."/>
            <person name="Rokhsar D.S."/>
        </authorList>
    </citation>
    <scope>NUCLEOTIDE SEQUENCE [LARGE SCALE GENOMIC DNA]</scope>
    <source>
        <strain evidence="14">S238N-H82</strain>
    </source>
</reference>
<dbReference type="SMART" id="SM00032">
    <property type="entry name" value="CCP"/>
    <property type="match status" value="2"/>
</dbReference>
<dbReference type="FunFam" id="2.10.25.10:FF:000010">
    <property type="entry name" value="Pro-epidermal growth factor"/>
    <property type="match status" value="2"/>
</dbReference>
<dbReference type="SMART" id="SM00409">
    <property type="entry name" value="IG"/>
    <property type="match status" value="2"/>
</dbReference>
<evidence type="ECO:0000313" key="15">
    <source>
        <dbReference type="RefSeq" id="XP_035694584.1"/>
    </source>
</evidence>
<keyword evidence="4" id="KW-0732">Signal</keyword>
<keyword evidence="10" id="KW-0175">Coiled coil</keyword>
<comment type="caution">
    <text evidence="8">Lacks conserved residue(s) required for the propagation of feature annotation.</text>
</comment>
<feature type="domain" description="EGF-like" evidence="11">
    <location>
        <begin position="86"/>
        <end position="126"/>
    </location>
</feature>
<dbReference type="SUPFAM" id="SSF57184">
    <property type="entry name" value="Growth factor receptor domain"/>
    <property type="match status" value="2"/>
</dbReference>
<dbReference type="KEGG" id="bfo:118428591"/>
<comment type="subcellular location">
    <subcellularLocation>
        <location evidence="1">Secreted</location>
    </subcellularLocation>
</comment>
<dbReference type="OrthoDB" id="5989933at2759"/>
<dbReference type="FunFam" id="2.10.25.10:FF:000240">
    <property type="entry name" value="Vitamin K-dependent protein S"/>
    <property type="match status" value="1"/>
</dbReference>
<dbReference type="PANTHER" id="PTHR47333:SF4">
    <property type="entry name" value="EGF-LIKE DOMAIN-CONTAINING PROTEIN"/>
    <property type="match status" value="1"/>
</dbReference>
<feature type="domain" description="EGF-like" evidence="11">
    <location>
        <begin position="127"/>
        <end position="167"/>
    </location>
</feature>
<feature type="domain" description="Ig-like" evidence="12">
    <location>
        <begin position="1756"/>
        <end position="1839"/>
    </location>
</feature>
<dbReference type="Gene3D" id="2.10.70.10">
    <property type="entry name" value="Complement Module, domain 1"/>
    <property type="match status" value="2"/>
</dbReference>
<dbReference type="SMART" id="SM00181">
    <property type="entry name" value="EGF"/>
    <property type="match status" value="8"/>
</dbReference>
<evidence type="ECO:0000259" key="11">
    <source>
        <dbReference type="PROSITE" id="PS50026"/>
    </source>
</evidence>
<evidence type="ECO:0000259" key="13">
    <source>
        <dbReference type="PROSITE" id="PS50923"/>
    </source>
</evidence>
<evidence type="ECO:0000256" key="3">
    <source>
        <dbReference type="ARBA" id="ARBA00022536"/>
    </source>
</evidence>
<dbReference type="GO" id="GO:0005509">
    <property type="term" value="F:calcium ion binding"/>
    <property type="evidence" value="ECO:0007669"/>
    <property type="project" value="InterPro"/>
</dbReference>
<dbReference type="SUPFAM" id="SSF48726">
    <property type="entry name" value="Immunoglobulin"/>
    <property type="match status" value="2"/>
</dbReference>
<evidence type="ECO:0000256" key="7">
    <source>
        <dbReference type="ARBA" id="ARBA00023180"/>
    </source>
</evidence>
<keyword evidence="7" id="KW-0325">Glycoprotein</keyword>
<feature type="domain" description="Sushi" evidence="13">
    <location>
        <begin position="293"/>
        <end position="350"/>
    </location>
</feature>
<reference evidence="15" key="2">
    <citation type="submission" date="2025-08" db="UniProtKB">
        <authorList>
            <consortium name="RefSeq"/>
        </authorList>
    </citation>
    <scope>IDENTIFICATION</scope>
    <source>
        <strain evidence="15">S238N-H82</strain>
        <tissue evidence="15">Testes</tissue>
    </source>
</reference>
<dbReference type="Pfam" id="PF00008">
    <property type="entry name" value="EGF"/>
    <property type="match status" value="1"/>
</dbReference>
<dbReference type="InterPro" id="IPR000152">
    <property type="entry name" value="EGF-type_Asp/Asn_hydroxyl_site"/>
</dbReference>
<dbReference type="InterPro" id="IPR036179">
    <property type="entry name" value="Ig-like_dom_sf"/>
</dbReference>
<dbReference type="OMA" id="KANGDEC"/>
<evidence type="ECO:0000256" key="4">
    <source>
        <dbReference type="ARBA" id="ARBA00022729"/>
    </source>
</evidence>
<dbReference type="Gene3D" id="2.60.40.10">
    <property type="entry name" value="Immunoglobulins"/>
    <property type="match status" value="2"/>
</dbReference>
<dbReference type="PROSITE" id="PS50923">
    <property type="entry name" value="SUSHI"/>
    <property type="match status" value="1"/>
</dbReference>
<protein>
    <submittedName>
        <fullName evidence="15">Uncharacterized protein LOC118428591</fullName>
    </submittedName>
</protein>
<dbReference type="FunFam" id="2.10.25.10:FF:000014">
    <property type="entry name" value="Latent-transforming growth factor beta-binding protein 3"/>
    <property type="match status" value="1"/>
</dbReference>
<dbReference type="InterPro" id="IPR052080">
    <property type="entry name" value="vWF_C/EGF_Fibrillin"/>
</dbReference>
<keyword evidence="5" id="KW-0677">Repeat</keyword>
<dbReference type="InterPro" id="IPR018097">
    <property type="entry name" value="EGF_Ca-bd_CS"/>
</dbReference>
<dbReference type="PANTHER" id="PTHR47333">
    <property type="entry name" value="VON WILLEBRAND FACTOR C AND EGF DOMAIN-CONTAINING PROTEIN"/>
    <property type="match status" value="1"/>
</dbReference>
<dbReference type="InterPro" id="IPR026823">
    <property type="entry name" value="cEGF"/>
</dbReference>
<dbReference type="Pfam" id="PF00084">
    <property type="entry name" value="Sushi"/>
    <property type="match status" value="1"/>
</dbReference>
<feature type="domain" description="EGF-like" evidence="11">
    <location>
        <begin position="168"/>
        <end position="208"/>
    </location>
</feature>
<dbReference type="InterPro" id="IPR003599">
    <property type="entry name" value="Ig_sub"/>
</dbReference>
<dbReference type="InterPro" id="IPR000436">
    <property type="entry name" value="Sushi_SCR_CCP_dom"/>
</dbReference>
<organism evidence="14 15">
    <name type="scientific">Branchiostoma floridae</name>
    <name type="common">Florida lancelet</name>
    <name type="synonym">Amphioxus</name>
    <dbReference type="NCBI Taxonomy" id="7739"/>
    <lineage>
        <taxon>Eukaryota</taxon>
        <taxon>Metazoa</taxon>
        <taxon>Chordata</taxon>
        <taxon>Cephalochordata</taxon>
        <taxon>Leptocardii</taxon>
        <taxon>Amphioxiformes</taxon>
        <taxon>Branchiostomatidae</taxon>
        <taxon>Branchiostoma</taxon>
    </lineage>
</organism>
<dbReference type="PROSITE" id="PS00010">
    <property type="entry name" value="ASX_HYDROXYL"/>
    <property type="match status" value="7"/>
</dbReference>
<dbReference type="FunFam" id="2.10.25.10:FF:000005">
    <property type="entry name" value="Fibrillin 2"/>
    <property type="match status" value="1"/>
</dbReference>
<dbReference type="InterPro" id="IPR007110">
    <property type="entry name" value="Ig-like_dom"/>
</dbReference>
<keyword evidence="14" id="KW-1185">Reference proteome</keyword>
<dbReference type="Gene3D" id="2.10.25.10">
    <property type="entry name" value="Laminin"/>
    <property type="match status" value="8"/>
</dbReference>
<feature type="domain" description="EGF-like" evidence="11">
    <location>
        <begin position="6"/>
        <end position="42"/>
    </location>
</feature>
<dbReference type="Proteomes" id="UP000001554">
    <property type="component" value="Chromosome 13"/>
</dbReference>
<evidence type="ECO:0000256" key="9">
    <source>
        <dbReference type="PROSITE-ProRule" id="PRU00302"/>
    </source>
</evidence>
<evidence type="ECO:0000256" key="10">
    <source>
        <dbReference type="SAM" id="Coils"/>
    </source>
</evidence>
<sequence length="2045" mass="226880">MFTTDDTNECTSDNGGCSHNCVNTDGSYYCTCRTGYRLSGSQSCTDINECSSGNGGCDHQCHDTSGSFYCTCNTGYSFYGSTRCIDIDECSRNTDGCSHICDNTVGSYTCRCRPGYSLQSDRHSCRDIDECSSDNGGCEHTCRNSAGSYSCDCDIGFRLNSNDHSCDDIDECEEDIHGCDHICTNTRGSFVCSCRPGYSLMSDGRLCQDINECEPGGFHACAQNCHNEVGSYTCSCHVGYRLGTDGRACNDIDECSEQSSGCEHTCFNSVGSYYCGCHSGWHLAWDQHTCLGNPCVDIGIPQNGGRVCTGFVTNETCSFECHPGYYMTGSMERHCLPSAQWSGEQPQCPPKLCDRLQPPENGYIRMPCRREYTSRCTMGCNAGYYQSDGTDAYKDCVLQDSGVGWSDNPFNCSLITACEPNPCLHGGRCTPLDSVQYSCDCTGTGYKGDRCQTGFITFPEKGYPILYRYEWSEAFEILANPTKELVLSLYGNGLEFEPSTIVFSYPDSAAEVRVMGRVSGLIPIEYSISGESAAEFEVPDVALLSVNNRNHPFGPRLPQRYAAGDDNLLPAGCNVLDLVNAPCENVSLLSTSPWHEDPVNVFLSFSTGLIHLQTNNITLPFSLTGTTIKTDTKITSLPLKEAFFTYMDNHSTDDGSGVCLDSQFPAALLKTLTEASAFFNSYVKSVNSLLPGWVRLGSSTEPQQWLMSGFSHLATVYSIDEASCGNLPFPSDSLVHVLRISSNVTFNVLGELKTTTVVDGNICLVVDLCSKSFAITFPFSSGDGVIRVLSEKLGLSEWDFSLRGFGMSPSSSLYNPEFDAVFWDDQGTSHQKSVSGDIWLDSSFQFTVASANMIATANVHVDGSLFIQSTGMEKVFSHFLSRGLLATGKPHMSMTLGLDYGETTMKFSFPNEETWLYISTEGADNSIVKIQFNRMTSQSPFADTVLNTVFAISSKVTWTLADETISTNAKVDFQIFGEKKKLTLWTDNKIAHVQGDVFVDQFPIHLAGHCDTGRALRWNITASFLHDADGLPRHVEDRLESYLSEILDKSVTRYKLAQKSVENLEQLFSEVNAELDNSNQRLQSIEEQYATALAELQDSENTLEELERDFESGSSDIEDHLNALDALCELQICPAIQTPGIKCSSCTKPLSRKIPTECCTPCYNTRRVIERYEYQTTCFDWSETCTGTHYSRCSFWGIGGCSYGTIWKCTAKTNIYACSEKCDKAVTYYDEAECCKTCYDMETGYVQTKCCKEVPDWTVTQDPTCLSENDVCRSVRNTIFSRYEQSWGDVTAKLAQLQSARSRRTTNEINLESLRVQLDAQRLYAKEREALSERYLLSLHEAKLTLESVKNTLSDSFKLRSLFDGTFMTGLQIVNVSLAMMLTSNNSRIIPLKVVVQHDSLLQEVGIVLDLDSIDTSLTVGVKKIGRTIFGNIDAALHALSMFPGNEARRRKRSTTEETTGSCHVFHEISTYVTEIFTLIQDFESEQLRMKRLFRESEQHLLALKQNLISNKGPPESAYNKTILVDYFNITIDPIKDMENISDEAHATLNLIETISLLNRNNEDSSTGTVAENRLYVSYEEITHNASYFDVCFGFRDCILQVIEDYYNLLYPTQETEVIALEGTILEVKDSLVLLLNETSLNRSGIYMNLQNLMACINTTRVEHWLCGTAPTIQHQPPLTNEVLKGHDLMLECNVTGVPDPKYEWIKDSKTKVGHSAVLMLEHVHEDAEGEYACSASNRFGSSSSLPIQVIVTSKPQITQHPVSQELALGSEVGTTMNCSATGTPTPLTRWFFRRDTSSDWVQLNNGTASGYILILHPTWQDEGWYACRAENEHGQTMSEAAFLMILDITVAVPTVNITFQVTEHKESNDMRLPRVKREDLSFSTQIPSIVAQIGSTASMPTVPPEVNIISTPDVNAGHGMDFDSIVSVLEDITGLGSVSELFLIQDVANKGYTRLQVTLTGKNLTNGTDYPRVYPHYAKQMTNELDEFQSKISELEQTTKEENLSAVYGGQNVTFDPDVFEVVHTEFLCPPGQGLDENGYICGE</sequence>
<dbReference type="GeneID" id="118428591"/>
<feature type="coiled-coil region" evidence="10">
    <location>
        <begin position="1054"/>
        <end position="1123"/>
    </location>
</feature>
<evidence type="ECO:0000256" key="1">
    <source>
        <dbReference type="ARBA" id="ARBA00004613"/>
    </source>
</evidence>
<dbReference type="InterPro" id="IPR013783">
    <property type="entry name" value="Ig-like_fold"/>
</dbReference>
<dbReference type="InterPro" id="IPR035976">
    <property type="entry name" value="Sushi/SCR/CCP_sf"/>
</dbReference>
<keyword evidence="3 8" id="KW-0245">EGF-like domain</keyword>
<dbReference type="RefSeq" id="XP_035694584.1">
    <property type="nucleotide sequence ID" value="XM_035838691.1"/>
</dbReference>
<name>A0A9J7M5D6_BRAFL</name>
<gene>
    <name evidence="15" type="primary">LOC118428591</name>
</gene>
<dbReference type="SMART" id="SM00408">
    <property type="entry name" value="IGc2"/>
    <property type="match status" value="2"/>
</dbReference>
<dbReference type="CDD" id="cd00054">
    <property type="entry name" value="EGF_CA"/>
    <property type="match status" value="6"/>
</dbReference>
<dbReference type="Pfam" id="PF13927">
    <property type="entry name" value="Ig_3"/>
    <property type="match status" value="2"/>
</dbReference>
<dbReference type="InterPro" id="IPR009030">
    <property type="entry name" value="Growth_fac_rcpt_cys_sf"/>
</dbReference>
<evidence type="ECO:0000256" key="2">
    <source>
        <dbReference type="ARBA" id="ARBA00022525"/>
    </source>
</evidence>
<proteinExistence type="predicted"/>
<dbReference type="SUPFAM" id="SSF57196">
    <property type="entry name" value="EGF/Laminin"/>
    <property type="match status" value="2"/>
</dbReference>
<keyword evidence="9" id="KW-0768">Sushi</keyword>
<dbReference type="InterPro" id="IPR003598">
    <property type="entry name" value="Ig_sub2"/>
</dbReference>
<evidence type="ECO:0000259" key="12">
    <source>
        <dbReference type="PROSITE" id="PS50835"/>
    </source>
</evidence>
<keyword evidence="2" id="KW-0964">Secreted</keyword>
<evidence type="ECO:0000256" key="8">
    <source>
        <dbReference type="PROSITE-ProRule" id="PRU00076"/>
    </source>
</evidence>
<dbReference type="CDD" id="cd00033">
    <property type="entry name" value="CCP"/>
    <property type="match status" value="1"/>
</dbReference>
<dbReference type="PROSITE" id="PS01187">
    <property type="entry name" value="EGF_CA"/>
    <property type="match status" value="3"/>
</dbReference>
<feature type="coiled-coil region" evidence="10">
    <location>
        <begin position="1979"/>
        <end position="2006"/>
    </location>
</feature>
<dbReference type="SMART" id="SM00179">
    <property type="entry name" value="EGF_CA"/>
    <property type="match status" value="7"/>
</dbReference>
<dbReference type="Pfam" id="PF12662">
    <property type="entry name" value="cEGF"/>
    <property type="match status" value="3"/>
</dbReference>
<dbReference type="SUPFAM" id="SSF57535">
    <property type="entry name" value="Complement control module/SCR domain"/>
    <property type="match status" value="2"/>
</dbReference>
<feature type="disulfide bond" evidence="9">
    <location>
        <begin position="321"/>
        <end position="348"/>
    </location>
</feature>
<evidence type="ECO:0000256" key="5">
    <source>
        <dbReference type="ARBA" id="ARBA00022737"/>
    </source>
</evidence>
<keyword evidence="6 9" id="KW-1015">Disulfide bond</keyword>
<dbReference type="PROSITE" id="PS50026">
    <property type="entry name" value="EGF_3"/>
    <property type="match status" value="6"/>
</dbReference>
<evidence type="ECO:0000256" key="6">
    <source>
        <dbReference type="ARBA" id="ARBA00023157"/>
    </source>
</evidence>